<proteinExistence type="predicted"/>
<name>A0AAD6X3K0_9AGAR</name>
<sequence>MTTHFNGWSWMSACDHAWPCMTGDVPSMLMEVDNLGVVRLTDAVMRGVPPPSTAPRQERPPELEALGAFRVWRHFVPIWSPNILEEVLLIRHILDFAEYYSGVSGISEMFDIWFENSGLFFSAVLDSSPCFSTQSVAVFGRKAWKICESSSCGGSGKHNMHATRPNIDGTRRSAVHATSFEGSLQAFSGKTSFTKANLLPANNQCVGRLELQEALAVVEECADASVHVTTVQPQRSAFNPVKKYPSIGYFGWPLD</sequence>
<protein>
    <submittedName>
        <fullName evidence="1">Uncharacterized protein</fullName>
    </submittedName>
</protein>
<dbReference type="AlphaFoldDB" id="A0AAD6X3K0"/>
<evidence type="ECO:0000313" key="1">
    <source>
        <dbReference type="EMBL" id="KAJ7033576.1"/>
    </source>
</evidence>
<evidence type="ECO:0000313" key="2">
    <source>
        <dbReference type="Proteomes" id="UP001218188"/>
    </source>
</evidence>
<dbReference type="EMBL" id="JARJCM010000064">
    <property type="protein sequence ID" value="KAJ7033576.1"/>
    <property type="molecule type" value="Genomic_DNA"/>
</dbReference>
<organism evidence="1 2">
    <name type="scientific">Mycena alexandri</name>
    <dbReference type="NCBI Taxonomy" id="1745969"/>
    <lineage>
        <taxon>Eukaryota</taxon>
        <taxon>Fungi</taxon>
        <taxon>Dikarya</taxon>
        <taxon>Basidiomycota</taxon>
        <taxon>Agaricomycotina</taxon>
        <taxon>Agaricomycetes</taxon>
        <taxon>Agaricomycetidae</taxon>
        <taxon>Agaricales</taxon>
        <taxon>Marasmiineae</taxon>
        <taxon>Mycenaceae</taxon>
        <taxon>Mycena</taxon>
    </lineage>
</organism>
<dbReference type="Proteomes" id="UP001218188">
    <property type="component" value="Unassembled WGS sequence"/>
</dbReference>
<gene>
    <name evidence="1" type="ORF">C8F04DRAFT_1184018</name>
</gene>
<accession>A0AAD6X3K0</accession>
<comment type="caution">
    <text evidence="1">The sequence shown here is derived from an EMBL/GenBank/DDBJ whole genome shotgun (WGS) entry which is preliminary data.</text>
</comment>
<keyword evidence="2" id="KW-1185">Reference proteome</keyword>
<reference evidence="1" key="1">
    <citation type="submission" date="2023-03" db="EMBL/GenBank/DDBJ databases">
        <title>Massive genome expansion in bonnet fungi (Mycena s.s.) driven by repeated elements and novel gene families across ecological guilds.</title>
        <authorList>
            <consortium name="Lawrence Berkeley National Laboratory"/>
            <person name="Harder C.B."/>
            <person name="Miyauchi S."/>
            <person name="Viragh M."/>
            <person name="Kuo A."/>
            <person name="Thoen E."/>
            <person name="Andreopoulos B."/>
            <person name="Lu D."/>
            <person name="Skrede I."/>
            <person name="Drula E."/>
            <person name="Henrissat B."/>
            <person name="Morin E."/>
            <person name="Kohler A."/>
            <person name="Barry K."/>
            <person name="LaButti K."/>
            <person name="Morin E."/>
            <person name="Salamov A."/>
            <person name="Lipzen A."/>
            <person name="Mereny Z."/>
            <person name="Hegedus B."/>
            <person name="Baldrian P."/>
            <person name="Stursova M."/>
            <person name="Weitz H."/>
            <person name="Taylor A."/>
            <person name="Grigoriev I.V."/>
            <person name="Nagy L.G."/>
            <person name="Martin F."/>
            <person name="Kauserud H."/>
        </authorList>
    </citation>
    <scope>NUCLEOTIDE SEQUENCE</scope>
    <source>
        <strain evidence="1">CBHHK200</strain>
    </source>
</reference>